<feature type="compositionally biased region" description="Low complexity" evidence="1">
    <location>
        <begin position="177"/>
        <end position="194"/>
    </location>
</feature>
<evidence type="ECO:0000313" key="5">
    <source>
        <dbReference type="Proteomes" id="UP000552836"/>
    </source>
</evidence>
<gene>
    <name evidence="4" type="ORF">FB380_002601</name>
    <name evidence="3" type="ORF">GCM10011589_40150</name>
</gene>
<dbReference type="EMBL" id="JAAMPA010000001">
    <property type="protein sequence ID" value="NIH68155.1"/>
    <property type="molecule type" value="Genomic_DNA"/>
</dbReference>
<organism evidence="4 5">
    <name type="scientific">Modestobacter marinus</name>
    <dbReference type="NCBI Taxonomy" id="477641"/>
    <lineage>
        <taxon>Bacteria</taxon>
        <taxon>Bacillati</taxon>
        <taxon>Actinomycetota</taxon>
        <taxon>Actinomycetes</taxon>
        <taxon>Geodermatophilales</taxon>
        <taxon>Geodermatophilaceae</taxon>
        <taxon>Modestobacter</taxon>
    </lineage>
</organism>
<protein>
    <recommendedName>
        <fullName evidence="7">DUF1648 domain-containing protein</fullName>
    </recommendedName>
</protein>
<reference evidence="6" key="2">
    <citation type="journal article" date="2019" name="Int. J. Syst. Evol. Microbiol.">
        <title>The Global Catalogue of Microorganisms (GCM) 10K type strain sequencing project: providing services to taxonomists for standard genome sequencing and annotation.</title>
        <authorList>
            <consortium name="The Broad Institute Genomics Platform"/>
            <consortium name="The Broad Institute Genome Sequencing Center for Infectious Disease"/>
            <person name="Wu L."/>
            <person name="Ma J."/>
        </authorList>
    </citation>
    <scope>NUCLEOTIDE SEQUENCE [LARGE SCALE GENOMIC DNA]</scope>
    <source>
        <strain evidence="6">CGMCC 4.5581</strain>
    </source>
</reference>
<feature type="compositionally biased region" description="Acidic residues" evidence="1">
    <location>
        <begin position="9"/>
        <end position="18"/>
    </location>
</feature>
<dbReference type="Proteomes" id="UP000648663">
    <property type="component" value="Unassembled WGS sequence"/>
</dbReference>
<accession>A0A846LRH9</accession>
<keyword evidence="2" id="KW-0472">Membrane</keyword>
<reference evidence="3" key="4">
    <citation type="submission" date="2024-05" db="EMBL/GenBank/DDBJ databases">
        <authorList>
            <person name="Sun Q."/>
            <person name="Zhou Y."/>
        </authorList>
    </citation>
    <scope>NUCLEOTIDE SEQUENCE</scope>
    <source>
        <strain evidence="3">CGMCC 4.5581</strain>
    </source>
</reference>
<evidence type="ECO:0000313" key="6">
    <source>
        <dbReference type="Proteomes" id="UP000648663"/>
    </source>
</evidence>
<feature type="transmembrane region" description="Helical" evidence="2">
    <location>
        <begin position="237"/>
        <end position="259"/>
    </location>
</feature>
<feature type="transmembrane region" description="Helical" evidence="2">
    <location>
        <begin position="213"/>
        <end position="231"/>
    </location>
</feature>
<reference evidence="3" key="1">
    <citation type="journal article" date="2014" name="Int. J. Syst. Evol. Microbiol.">
        <title>Complete genome of a new Firmicutes species belonging to the dominant human colonic microbiota ('Ruminococcus bicirculans') reveals two chromosomes and a selective capacity to utilize plant glucans.</title>
        <authorList>
            <consortium name="NISC Comparative Sequencing Program"/>
            <person name="Wegmann U."/>
            <person name="Louis P."/>
            <person name="Goesmann A."/>
            <person name="Henrissat B."/>
            <person name="Duncan S.H."/>
            <person name="Flint H.J."/>
        </authorList>
    </citation>
    <scope>NUCLEOTIDE SEQUENCE</scope>
    <source>
        <strain evidence="3">CGMCC 4.5581</strain>
    </source>
</reference>
<keyword evidence="6" id="KW-1185">Reference proteome</keyword>
<feature type="region of interest" description="Disordered" evidence="1">
    <location>
        <begin position="1"/>
        <end position="34"/>
    </location>
</feature>
<feature type="region of interest" description="Disordered" evidence="1">
    <location>
        <begin position="177"/>
        <end position="197"/>
    </location>
</feature>
<name>A0A846LRH9_9ACTN</name>
<dbReference type="AlphaFoldDB" id="A0A846LRH9"/>
<comment type="caution">
    <text evidence="4">The sequence shown here is derived from an EMBL/GenBank/DDBJ whole genome shotgun (WGS) entry which is preliminary data.</text>
</comment>
<reference evidence="4 5" key="3">
    <citation type="submission" date="2020-02" db="EMBL/GenBank/DDBJ databases">
        <title>Sequencing the genomes of 1000 actinobacteria strains.</title>
        <authorList>
            <person name="Klenk H.-P."/>
        </authorList>
    </citation>
    <scope>NUCLEOTIDE SEQUENCE [LARGE SCALE GENOMIC DNA]</scope>
    <source>
        <strain evidence="4 5">DSM 45201</strain>
    </source>
</reference>
<evidence type="ECO:0000313" key="4">
    <source>
        <dbReference type="EMBL" id="NIH68155.1"/>
    </source>
</evidence>
<dbReference type="Proteomes" id="UP000552836">
    <property type="component" value="Unassembled WGS sequence"/>
</dbReference>
<keyword evidence="2" id="KW-0812">Transmembrane</keyword>
<dbReference type="RefSeq" id="WP_166755413.1">
    <property type="nucleotide sequence ID" value="NZ_BAABJU010000005.1"/>
</dbReference>
<feature type="transmembrane region" description="Helical" evidence="2">
    <location>
        <begin position="38"/>
        <end position="59"/>
    </location>
</feature>
<evidence type="ECO:0008006" key="7">
    <source>
        <dbReference type="Google" id="ProtNLM"/>
    </source>
</evidence>
<sequence>MNDGRNDGVDDDRDEGMDDAQGTDPTGGRRPSRRAREVVAVALPLAVWAAGAALVATWRPELPTPVAVHWGPGGDADGFAAPLRAVLVTGVVPALGSLATALVLRARRVAAPERRLAAGSATGISVFCVGLVVGSLAGQRGLADPAAAPSPTLAAVVAGLLAVLAGTAAARLLPGTPPGAARASSAPPESAPRLPVAPGERAVWSGRATMEPVGLAALGTGGLVVGALVVLGTAPAALLLVPAALLGVGLLFGSARVWVDERGVTVRSPLGRPSWQVPLADVAEATVADVRPLRDFGGWGYRVGRDGRRAVVLRGGVALEVVQGDGRRFAVTVPGARQAAALLNTLATRQRT</sequence>
<feature type="transmembrane region" description="Helical" evidence="2">
    <location>
        <begin position="152"/>
        <end position="173"/>
    </location>
</feature>
<dbReference type="EMBL" id="BMMI01000008">
    <property type="protein sequence ID" value="GGL79907.1"/>
    <property type="molecule type" value="Genomic_DNA"/>
</dbReference>
<feature type="transmembrane region" description="Helical" evidence="2">
    <location>
        <begin position="116"/>
        <end position="137"/>
    </location>
</feature>
<evidence type="ECO:0000313" key="3">
    <source>
        <dbReference type="EMBL" id="GGL79907.1"/>
    </source>
</evidence>
<feature type="transmembrane region" description="Helical" evidence="2">
    <location>
        <begin position="79"/>
        <end position="104"/>
    </location>
</feature>
<evidence type="ECO:0000256" key="1">
    <source>
        <dbReference type="SAM" id="MobiDB-lite"/>
    </source>
</evidence>
<evidence type="ECO:0000256" key="2">
    <source>
        <dbReference type="SAM" id="Phobius"/>
    </source>
</evidence>
<keyword evidence="2" id="KW-1133">Transmembrane helix</keyword>
<proteinExistence type="predicted"/>